<feature type="domain" description="Thioredoxin" evidence="3">
    <location>
        <begin position="1"/>
        <end position="109"/>
    </location>
</feature>
<protein>
    <submittedName>
        <fullName evidence="5">Thioredoxin</fullName>
    </submittedName>
</protein>
<dbReference type="PRINTS" id="PR00421">
    <property type="entry name" value="THIOREDOXIN"/>
</dbReference>
<dbReference type="InterPro" id="IPR010400">
    <property type="entry name" value="PITH_dom"/>
</dbReference>
<gene>
    <name evidence="5" type="ORF">PVAG01_10867</name>
</gene>
<name>A0ABR4P3H0_9HELO</name>
<dbReference type="Proteomes" id="UP001629113">
    <property type="component" value="Unassembled WGS sequence"/>
</dbReference>
<evidence type="ECO:0000313" key="6">
    <source>
        <dbReference type="Proteomes" id="UP001629113"/>
    </source>
</evidence>
<keyword evidence="6" id="KW-1185">Reference proteome</keyword>
<keyword evidence="2" id="KW-1015">Disulfide bond</keyword>
<dbReference type="Pfam" id="PF00085">
    <property type="entry name" value="Thioredoxin"/>
    <property type="match status" value="1"/>
</dbReference>
<dbReference type="PROSITE" id="PS51352">
    <property type="entry name" value="THIOREDOXIN_2"/>
    <property type="match status" value="1"/>
</dbReference>
<dbReference type="InterPro" id="IPR013766">
    <property type="entry name" value="Thioredoxin_domain"/>
</dbReference>
<comment type="caution">
    <text evidence="5">The sequence shown here is derived from an EMBL/GenBank/DDBJ whole genome shotgun (WGS) entry which is preliminary data.</text>
</comment>
<evidence type="ECO:0000256" key="2">
    <source>
        <dbReference type="ARBA" id="ARBA00023157"/>
    </source>
</evidence>
<organism evidence="5 6">
    <name type="scientific">Phlyctema vagabunda</name>
    <dbReference type="NCBI Taxonomy" id="108571"/>
    <lineage>
        <taxon>Eukaryota</taxon>
        <taxon>Fungi</taxon>
        <taxon>Dikarya</taxon>
        <taxon>Ascomycota</taxon>
        <taxon>Pezizomycotina</taxon>
        <taxon>Leotiomycetes</taxon>
        <taxon>Helotiales</taxon>
        <taxon>Dermateaceae</taxon>
        <taxon>Phlyctema</taxon>
    </lineage>
</organism>
<dbReference type="SUPFAM" id="SSF52833">
    <property type="entry name" value="Thioredoxin-like"/>
    <property type="match status" value="1"/>
</dbReference>
<comment type="similarity">
    <text evidence="1">Belongs to the thioredoxin family.</text>
</comment>
<dbReference type="EMBL" id="JBFCZG010000010">
    <property type="protein sequence ID" value="KAL3417857.1"/>
    <property type="molecule type" value="Genomic_DNA"/>
</dbReference>
<dbReference type="PROSITE" id="PS00194">
    <property type="entry name" value="THIOREDOXIN_1"/>
    <property type="match status" value="1"/>
</dbReference>
<dbReference type="Gene3D" id="3.40.30.10">
    <property type="entry name" value="Glutaredoxin"/>
    <property type="match status" value="1"/>
</dbReference>
<evidence type="ECO:0000259" key="3">
    <source>
        <dbReference type="PROSITE" id="PS51352"/>
    </source>
</evidence>
<dbReference type="CDD" id="cd02947">
    <property type="entry name" value="TRX_family"/>
    <property type="match status" value="1"/>
</dbReference>
<feature type="domain" description="PITH" evidence="4">
    <location>
        <begin position="130"/>
        <end position="321"/>
    </location>
</feature>
<dbReference type="PROSITE" id="PS51532">
    <property type="entry name" value="PITH"/>
    <property type="match status" value="1"/>
</dbReference>
<dbReference type="InterPro" id="IPR017937">
    <property type="entry name" value="Thioredoxin_CS"/>
</dbReference>
<evidence type="ECO:0000313" key="5">
    <source>
        <dbReference type="EMBL" id="KAL3417857.1"/>
    </source>
</evidence>
<dbReference type="SUPFAM" id="SSF49785">
    <property type="entry name" value="Galactose-binding domain-like"/>
    <property type="match status" value="1"/>
</dbReference>
<accession>A0ABR4P3H0</accession>
<dbReference type="InterPro" id="IPR036249">
    <property type="entry name" value="Thioredoxin-like_sf"/>
</dbReference>
<sequence length="323" mass="34954">MSKTIQIASPAQFSDLLKSSRIVVTDFYADWCGPCKTIAPLYEQLSGSLSRPNQITFTKVNVDTQKEIAAKYSVSAMPTFMIFKQGEIVEKVQGADPRKLEGVVRKLAAEAGGDAGSSGFGGSSSTGGWRAADIPKGYSDVSDQVDIKGLELLNADSEFGGVRVLFDASKPSGLAKGKASDAKAKDWVESDTDDQLMLFMPFQSTLKITSLPPAADDDDEVPMRPKTIQIYTNRPHTLGFEEADDIPATQAVTLSEKDWDSTGTATITLRFVKFQNVTSLVLFVVDGDGEGERVRVDRLRVIGETGEKRDLGKLEKIGDEPGE</sequence>
<reference evidence="5 6" key="1">
    <citation type="submission" date="2024-06" db="EMBL/GenBank/DDBJ databases">
        <title>Complete genome of Phlyctema vagabunda strain 19-DSS-EL-015.</title>
        <authorList>
            <person name="Fiorenzani C."/>
        </authorList>
    </citation>
    <scope>NUCLEOTIDE SEQUENCE [LARGE SCALE GENOMIC DNA]</scope>
    <source>
        <strain evidence="5 6">19-DSS-EL-015</strain>
    </source>
</reference>
<dbReference type="Pfam" id="PF06201">
    <property type="entry name" value="PITH"/>
    <property type="match status" value="1"/>
</dbReference>
<dbReference type="InterPro" id="IPR037047">
    <property type="entry name" value="PITH_dom_sf"/>
</dbReference>
<dbReference type="Gene3D" id="2.60.120.470">
    <property type="entry name" value="PITH domain"/>
    <property type="match status" value="1"/>
</dbReference>
<dbReference type="PANTHER" id="PTHR46115">
    <property type="entry name" value="THIOREDOXIN-LIKE PROTEIN 1"/>
    <property type="match status" value="1"/>
</dbReference>
<evidence type="ECO:0000256" key="1">
    <source>
        <dbReference type="ARBA" id="ARBA00008987"/>
    </source>
</evidence>
<evidence type="ECO:0000259" key="4">
    <source>
        <dbReference type="PROSITE" id="PS51532"/>
    </source>
</evidence>
<proteinExistence type="inferred from homology"/>
<dbReference type="InterPro" id="IPR008979">
    <property type="entry name" value="Galactose-bd-like_sf"/>
</dbReference>